<dbReference type="InterPro" id="IPR008979">
    <property type="entry name" value="Galactose-bd-like_sf"/>
</dbReference>
<dbReference type="Gene3D" id="1.10.3020.20">
    <property type="match status" value="1"/>
</dbReference>
<dbReference type="InterPro" id="IPR000383">
    <property type="entry name" value="Xaa-Pro-like_dom"/>
</dbReference>
<keyword evidence="2" id="KW-0378">Hydrolase</keyword>
<dbReference type="Pfam" id="PF08530">
    <property type="entry name" value="PepX_C"/>
    <property type="match status" value="1"/>
</dbReference>
<reference evidence="6 7" key="1">
    <citation type="journal article" date="2020" name="BMC Genomics">
        <title>Correction to: Identification and distribution of gene clusters required for synthesis of sphingolipid metabolism inhibitors in diverse species of the filamentous fungus Fusarium.</title>
        <authorList>
            <person name="Kim H.S."/>
            <person name="Lohmar J.M."/>
            <person name="Busman M."/>
            <person name="Brown D.W."/>
            <person name="Naumann T.A."/>
            <person name="Divon H.H."/>
            <person name="Lysoe E."/>
            <person name="Uhlig S."/>
            <person name="Proctor R.H."/>
        </authorList>
    </citation>
    <scope>NUCLEOTIDE SEQUENCE [LARGE SCALE GENOMIC DNA]</scope>
    <source>
        <strain evidence="6 7">NRRL 25214</strain>
    </source>
</reference>
<dbReference type="Proteomes" id="UP000573603">
    <property type="component" value="Unassembled WGS sequence"/>
</dbReference>
<dbReference type="NCBIfam" id="TIGR00976">
    <property type="entry name" value="CocE_NonD"/>
    <property type="match status" value="1"/>
</dbReference>
<proteinExistence type="inferred from homology"/>
<dbReference type="PANTHER" id="PTHR48107:SF7">
    <property type="entry name" value="RE15974P"/>
    <property type="match status" value="1"/>
</dbReference>
<comment type="similarity">
    <text evidence="1">Belongs to the short-chain dehydrogenases/reductases (SDR) family.</text>
</comment>
<gene>
    <name evidence="6" type="ORF">FANTH_1566</name>
</gene>
<dbReference type="EMBL" id="JABEVY010000034">
    <property type="protein sequence ID" value="KAF5253495.1"/>
    <property type="molecule type" value="Genomic_DNA"/>
</dbReference>
<dbReference type="CDD" id="cd05233">
    <property type="entry name" value="SDR_c"/>
    <property type="match status" value="1"/>
</dbReference>
<dbReference type="Gene3D" id="2.60.120.260">
    <property type="entry name" value="Galactose-binding domain-like"/>
    <property type="match status" value="1"/>
</dbReference>
<dbReference type="GO" id="GO:0008239">
    <property type="term" value="F:dipeptidyl-peptidase activity"/>
    <property type="evidence" value="ECO:0007669"/>
    <property type="project" value="InterPro"/>
</dbReference>
<dbReference type="Gene3D" id="3.40.50.720">
    <property type="entry name" value="NAD(P)-binding Rossmann-like Domain"/>
    <property type="match status" value="1"/>
</dbReference>
<dbReference type="InterPro" id="IPR005674">
    <property type="entry name" value="CocE/Ser_esterase"/>
</dbReference>
<evidence type="ECO:0000256" key="4">
    <source>
        <dbReference type="ARBA" id="ARBA00023002"/>
    </source>
</evidence>
<dbReference type="SUPFAM" id="SSF51735">
    <property type="entry name" value="NAD(P)-binding Rossmann-fold domains"/>
    <property type="match status" value="1"/>
</dbReference>
<sequence>MVRNPQLTLTGKVALVSGASSGIGSAIARELSQRGASVVINYPWPEQKKAAEDVLSSLSGDARIVEADLSTVNGPHMLIDATIKEFSRLDILVNNAGISYPTRIDEPSSEQVLKDWDRMVTLNGRGTLLLTRAALPVLSGQHSRIINISSESTRSPEPFMTIYTGTKGMIETFTRCWAKELPRRYSCTVNTVAPGPIATDNMLSAPKDFLDMVLKQSERNPVASRLGTPGEVAAAVAMLCEEQADWINGAYIPVGELEIKLGMPMPPNQTQTQAEVSVCRWYSALLIPRTCLEGVPLLTLDTAFQFIMTTPLHGTSSDVEGYTRIKHELIPMRDGVKLCADVFLPFSASKDGQKVPVICSLGPYGKDVHASSFGLPQTHIYAEMYKQIKPLGPDTCFELCEPLIWCQEYGYALLRVDERGIGNSEGRLDPFGLERSFKIQADAEGQDLYDVVEWAAAQSWSNGKVAFSGISYYGMVGYWAAMQKPPHLTCVMSYESACSIYQAGRRGGIYSHNFQSHWYSNIVIPQQRGARDGTRTKEELEADRVDFPSLMATNEYPDQGPVGFLEKIRSLSDIDVPIYLAGNWTDPEVHLPGNIRAFNGVSSKEKWLEMHTGNHLGAFYEPDHISMQRNFLDYFLFDKKDNGMQEVPRIRLLQHHGTKTIYRENEISFPPSDAQEVSFYLTPEKRLSLTYPVGKKQELSYQGFKENITFDLESPFTDSFEILGSPYLDLEVSTGAEDLDLFIYLCAIDDTGKTVELKGNHGEPMHSFARGYFRLSHRDEVAKDFDKERVISQPPTPKSDVVPGQRYRVIVPIYPAAYLFDKGEALSLEIGSVNTPSTIPPMRHEGGDRVAERFGGENIIWSHGRLVLPRVRR</sequence>
<dbReference type="InterPro" id="IPR002347">
    <property type="entry name" value="SDR_fam"/>
</dbReference>
<keyword evidence="3" id="KW-0521">NADP</keyword>
<protein>
    <recommendedName>
        <fullName evidence="5">Xaa-Pro dipeptidyl-peptidase C-terminal domain-containing protein</fullName>
    </recommendedName>
</protein>
<dbReference type="PANTHER" id="PTHR48107">
    <property type="entry name" value="NADPH-DEPENDENT ALDEHYDE REDUCTASE-LIKE PROTEIN, CHLOROPLASTIC-RELATED"/>
    <property type="match status" value="1"/>
</dbReference>
<dbReference type="FunFam" id="3.40.50.720:FF:000084">
    <property type="entry name" value="Short-chain dehydrogenase reductase"/>
    <property type="match status" value="1"/>
</dbReference>
<comment type="caution">
    <text evidence="6">The sequence shown here is derived from an EMBL/GenBank/DDBJ whole genome shotgun (WGS) entry which is preliminary data.</text>
</comment>
<evidence type="ECO:0000259" key="5">
    <source>
        <dbReference type="SMART" id="SM00939"/>
    </source>
</evidence>
<dbReference type="GO" id="GO:0016614">
    <property type="term" value="F:oxidoreductase activity, acting on CH-OH group of donors"/>
    <property type="evidence" value="ECO:0007669"/>
    <property type="project" value="UniProtKB-ARBA"/>
</dbReference>
<accession>A0A8H4ZVW2</accession>
<evidence type="ECO:0000256" key="3">
    <source>
        <dbReference type="ARBA" id="ARBA00022857"/>
    </source>
</evidence>
<evidence type="ECO:0000313" key="7">
    <source>
        <dbReference type="Proteomes" id="UP000573603"/>
    </source>
</evidence>
<dbReference type="InterPro" id="IPR013736">
    <property type="entry name" value="Xaa-Pro_dipept_C"/>
</dbReference>
<name>A0A8H4ZVW2_9HYPO</name>
<keyword evidence="4" id="KW-0560">Oxidoreductase</keyword>
<dbReference type="PRINTS" id="PR00080">
    <property type="entry name" value="SDRFAMILY"/>
</dbReference>
<feature type="domain" description="Xaa-Pro dipeptidyl-peptidase C-terminal" evidence="5">
    <location>
        <begin position="629"/>
        <end position="872"/>
    </location>
</feature>
<dbReference type="Pfam" id="PF13561">
    <property type="entry name" value="adh_short_C2"/>
    <property type="match status" value="1"/>
</dbReference>
<dbReference type="SUPFAM" id="SSF49785">
    <property type="entry name" value="Galactose-binding domain-like"/>
    <property type="match status" value="1"/>
</dbReference>
<dbReference type="InterPro" id="IPR036291">
    <property type="entry name" value="NAD(P)-bd_dom_sf"/>
</dbReference>
<keyword evidence="7" id="KW-1185">Reference proteome</keyword>
<dbReference type="SMART" id="SM00939">
    <property type="entry name" value="PepX_C"/>
    <property type="match status" value="1"/>
</dbReference>
<dbReference type="InterPro" id="IPR029058">
    <property type="entry name" value="AB_hydrolase_fold"/>
</dbReference>
<evidence type="ECO:0000256" key="1">
    <source>
        <dbReference type="ARBA" id="ARBA00006484"/>
    </source>
</evidence>
<evidence type="ECO:0000313" key="6">
    <source>
        <dbReference type="EMBL" id="KAF5253495.1"/>
    </source>
</evidence>
<organism evidence="6 7">
    <name type="scientific">Fusarium anthophilum</name>
    <dbReference type="NCBI Taxonomy" id="48485"/>
    <lineage>
        <taxon>Eukaryota</taxon>
        <taxon>Fungi</taxon>
        <taxon>Dikarya</taxon>
        <taxon>Ascomycota</taxon>
        <taxon>Pezizomycotina</taxon>
        <taxon>Sordariomycetes</taxon>
        <taxon>Hypocreomycetidae</taxon>
        <taxon>Hypocreales</taxon>
        <taxon>Nectriaceae</taxon>
        <taxon>Fusarium</taxon>
        <taxon>Fusarium fujikuroi species complex</taxon>
    </lineage>
</organism>
<dbReference type="AlphaFoldDB" id="A0A8H4ZVW2"/>
<dbReference type="Pfam" id="PF02129">
    <property type="entry name" value="Peptidase_S15"/>
    <property type="match status" value="1"/>
</dbReference>
<evidence type="ECO:0000256" key="2">
    <source>
        <dbReference type="ARBA" id="ARBA00022801"/>
    </source>
</evidence>
<dbReference type="Gene3D" id="3.40.50.1820">
    <property type="entry name" value="alpha/beta hydrolase"/>
    <property type="match status" value="1"/>
</dbReference>
<dbReference type="PRINTS" id="PR00081">
    <property type="entry name" value="GDHRDH"/>
</dbReference>
<dbReference type="SUPFAM" id="SSF53474">
    <property type="entry name" value="alpha/beta-Hydrolases"/>
    <property type="match status" value="1"/>
</dbReference>